<dbReference type="PANTHER" id="PTHR46300">
    <property type="entry name" value="P450, PUTATIVE (EUROFUNG)-RELATED-RELATED"/>
    <property type="match status" value="1"/>
</dbReference>
<evidence type="ECO:0000313" key="7">
    <source>
        <dbReference type="EMBL" id="OQO01300.1"/>
    </source>
</evidence>
<feature type="binding site" description="axial binding residue" evidence="6">
    <location>
        <position position="395"/>
    </location>
    <ligand>
        <name>heme</name>
        <dbReference type="ChEBI" id="CHEBI:30413"/>
    </ligand>
    <ligandPart>
        <name>Fe</name>
        <dbReference type="ChEBI" id="CHEBI:18248"/>
    </ligandPart>
</feature>
<dbReference type="PRINTS" id="PR00463">
    <property type="entry name" value="EP450I"/>
</dbReference>
<dbReference type="EMBL" id="NAJO01000031">
    <property type="protein sequence ID" value="OQO01300.1"/>
    <property type="molecule type" value="Genomic_DNA"/>
</dbReference>
<keyword evidence="2 6" id="KW-0479">Metal-binding</keyword>
<dbReference type="InParanoid" id="A0A1V8SQG2"/>
<dbReference type="GO" id="GO:0016705">
    <property type="term" value="F:oxidoreductase activity, acting on paired donors, with incorporation or reduction of molecular oxygen"/>
    <property type="evidence" value="ECO:0007669"/>
    <property type="project" value="InterPro"/>
</dbReference>
<dbReference type="GO" id="GO:0004497">
    <property type="term" value="F:monooxygenase activity"/>
    <property type="evidence" value="ECO:0007669"/>
    <property type="project" value="UniProtKB-KW"/>
</dbReference>
<comment type="similarity">
    <text evidence="1">Belongs to the cytochrome P450 family.</text>
</comment>
<dbReference type="STRING" id="1507870.A0A1V8SQG2"/>
<dbReference type="PRINTS" id="PR00385">
    <property type="entry name" value="P450"/>
</dbReference>
<dbReference type="AlphaFoldDB" id="A0A1V8SQG2"/>
<dbReference type="SUPFAM" id="SSF48264">
    <property type="entry name" value="Cytochrome P450"/>
    <property type="match status" value="1"/>
</dbReference>
<keyword evidence="5" id="KW-0503">Monooxygenase</keyword>
<dbReference type="InterPro" id="IPR002401">
    <property type="entry name" value="Cyt_P450_E_grp-I"/>
</dbReference>
<evidence type="ECO:0000256" key="5">
    <source>
        <dbReference type="ARBA" id="ARBA00023033"/>
    </source>
</evidence>
<evidence type="ECO:0000256" key="4">
    <source>
        <dbReference type="ARBA" id="ARBA00023004"/>
    </source>
</evidence>
<dbReference type="InterPro" id="IPR050364">
    <property type="entry name" value="Cytochrome_P450_fung"/>
</dbReference>
<evidence type="ECO:0000256" key="1">
    <source>
        <dbReference type="ARBA" id="ARBA00010617"/>
    </source>
</evidence>
<evidence type="ECO:0000256" key="6">
    <source>
        <dbReference type="PIRSR" id="PIRSR602401-1"/>
    </source>
</evidence>
<evidence type="ECO:0000256" key="3">
    <source>
        <dbReference type="ARBA" id="ARBA00023002"/>
    </source>
</evidence>
<organism evidence="7 8">
    <name type="scientific">Cryoendolithus antarcticus</name>
    <dbReference type="NCBI Taxonomy" id="1507870"/>
    <lineage>
        <taxon>Eukaryota</taxon>
        <taxon>Fungi</taxon>
        <taxon>Dikarya</taxon>
        <taxon>Ascomycota</taxon>
        <taxon>Pezizomycotina</taxon>
        <taxon>Dothideomycetes</taxon>
        <taxon>Dothideomycetidae</taxon>
        <taxon>Cladosporiales</taxon>
        <taxon>Cladosporiaceae</taxon>
        <taxon>Cryoendolithus</taxon>
    </lineage>
</organism>
<gene>
    <name evidence="7" type="ORF">B0A48_12853</name>
</gene>
<comment type="cofactor">
    <cofactor evidence="6">
        <name>heme</name>
        <dbReference type="ChEBI" id="CHEBI:30413"/>
    </cofactor>
</comment>
<proteinExistence type="inferred from homology"/>
<dbReference type="CDD" id="cd11065">
    <property type="entry name" value="CYP64-like"/>
    <property type="match status" value="1"/>
</dbReference>
<keyword evidence="3" id="KW-0560">Oxidoreductase</keyword>
<dbReference type="Proteomes" id="UP000192596">
    <property type="component" value="Unassembled WGS sequence"/>
</dbReference>
<dbReference type="InterPro" id="IPR001128">
    <property type="entry name" value="Cyt_P450"/>
</dbReference>
<dbReference type="PANTHER" id="PTHR46300:SF2">
    <property type="entry name" value="CYTOCHROME P450 MONOOXYGENASE ALNH-RELATED"/>
    <property type="match status" value="1"/>
</dbReference>
<sequence>MPTTKSFLQMGEWAKKYGGLYSLKIGPGDIIVLCGRNEVKQVLDRKSSISSDRPTSVLRQELLTGGDHLLWMDATPEWRGLRRLIHSDFTEGMCKKLHSRLQYAESVQMLYDMSRSPGNWKRHLERYTNSVILCIVYGIRSPTIHSKYLERFETLLGNWAAINAFGATPPVDIIPALQWVPERFLGNWISRATVVHDEMRRLYDGLQEIVMQRRRRIGTTDSMIDRVLDQQDKSPLTKHQIANLAGVTIKGGSDTSAAILTSFVLAMVLHPAIQQKAQAEIDAVTGDRIPDDSDFNRLPYVMTVIKEVQRWRPITGIGVPHQLSEDMWVDGKRLPKGAMLLLNVWALHYDAERYPEPEKFDPDRFKGWTAFSAEYANAEPEKRDHYAYGNGRRLCPGIHLAERNLFHVVTKMLWAFNIEPTVDERTGKAIIPDGSIETGYREGLVLCAKDFPAALKVRSAAKQDIIDSTYDIACRDVFSKYDDTDLTTI</sequence>
<evidence type="ECO:0000256" key="2">
    <source>
        <dbReference type="ARBA" id="ARBA00022723"/>
    </source>
</evidence>
<keyword evidence="6" id="KW-0349">Heme</keyword>
<dbReference type="Pfam" id="PF00067">
    <property type="entry name" value="p450"/>
    <property type="match status" value="1"/>
</dbReference>
<accession>A0A1V8SQG2</accession>
<evidence type="ECO:0000313" key="8">
    <source>
        <dbReference type="Proteomes" id="UP000192596"/>
    </source>
</evidence>
<dbReference type="Gene3D" id="1.10.630.10">
    <property type="entry name" value="Cytochrome P450"/>
    <property type="match status" value="1"/>
</dbReference>
<dbReference type="GO" id="GO:0020037">
    <property type="term" value="F:heme binding"/>
    <property type="evidence" value="ECO:0007669"/>
    <property type="project" value="InterPro"/>
</dbReference>
<dbReference type="InterPro" id="IPR036396">
    <property type="entry name" value="Cyt_P450_sf"/>
</dbReference>
<reference evidence="8" key="1">
    <citation type="submission" date="2017-03" db="EMBL/GenBank/DDBJ databases">
        <title>Genomes of endolithic fungi from Antarctica.</title>
        <authorList>
            <person name="Coleine C."/>
            <person name="Masonjones S."/>
            <person name="Stajich J.E."/>
        </authorList>
    </citation>
    <scope>NUCLEOTIDE SEQUENCE [LARGE SCALE GENOMIC DNA]</scope>
    <source>
        <strain evidence="8">CCFEE 5527</strain>
    </source>
</reference>
<evidence type="ECO:0008006" key="9">
    <source>
        <dbReference type="Google" id="ProtNLM"/>
    </source>
</evidence>
<keyword evidence="4 6" id="KW-0408">Iron</keyword>
<protein>
    <recommendedName>
        <fullName evidence="9">Cytochrome P450</fullName>
    </recommendedName>
</protein>
<comment type="caution">
    <text evidence="7">The sequence shown here is derived from an EMBL/GenBank/DDBJ whole genome shotgun (WGS) entry which is preliminary data.</text>
</comment>
<keyword evidence="8" id="KW-1185">Reference proteome</keyword>
<name>A0A1V8SQG2_9PEZI</name>
<dbReference type="GO" id="GO:0005506">
    <property type="term" value="F:iron ion binding"/>
    <property type="evidence" value="ECO:0007669"/>
    <property type="project" value="InterPro"/>
</dbReference>
<dbReference type="OrthoDB" id="1103324at2759"/>